<dbReference type="AlphaFoldDB" id="A0A9D2TL88"/>
<protein>
    <submittedName>
        <fullName evidence="2">Uncharacterized protein</fullName>
    </submittedName>
</protein>
<sequence length="92" mass="9780">MARFDLGSVQGPAATVAVGGVQTVSYESPANVYNTGDEHAAVLNFQIPRGPKGERGERGPAGDAGPAPQFELREGHLYVQYPDPEEEEPAWA</sequence>
<evidence type="ECO:0000256" key="1">
    <source>
        <dbReference type="SAM" id="MobiDB-lite"/>
    </source>
</evidence>
<organism evidence="2 3">
    <name type="scientific">Candidatus Ruthenibacterium merdavium</name>
    <dbReference type="NCBI Taxonomy" id="2838752"/>
    <lineage>
        <taxon>Bacteria</taxon>
        <taxon>Bacillati</taxon>
        <taxon>Bacillota</taxon>
        <taxon>Clostridia</taxon>
        <taxon>Eubacteriales</taxon>
        <taxon>Oscillospiraceae</taxon>
        <taxon>Ruthenibacterium</taxon>
    </lineage>
</organism>
<proteinExistence type="predicted"/>
<dbReference type="Proteomes" id="UP000823918">
    <property type="component" value="Unassembled WGS sequence"/>
</dbReference>
<evidence type="ECO:0000313" key="3">
    <source>
        <dbReference type="Proteomes" id="UP000823918"/>
    </source>
</evidence>
<reference evidence="2" key="2">
    <citation type="submission" date="2021-04" db="EMBL/GenBank/DDBJ databases">
        <authorList>
            <person name="Gilroy R."/>
        </authorList>
    </citation>
    <scope>NUCLEOTIDE SEQUENCE</scope>
    <source>
        <strain evidence="2">5933</strain>
    </source>
</reference>
<dbReference type="EMBL" id="DWWA01000037">
    <property type="protein sequence ID" value="HJC72597.1"/>
    <property type="molecule type" value="Genomic_DNA"/>
</dbReference>
<accession>A0A9D2TL88</accession>
<name>A0A9D2TL88_9FIRM</name>
<feature type="compositionally biased region" description="Basic and acidic residues" evidence="1">
    <location>
        <begin position="51"/>
        <end position="60"/>
    </location>
</feature>
<comment type="caution">
    <text evidence="2">The sequence shown here is derived from an EMBL/GenBank/DDBJ whole genome shotgun (WGS) entry which is preliminary data.</text>
</comment>
<gene>
    <name evidence="2" type="ORF">H9698_07375</name>
</gene>
<feature type="region of interest" description="Disordered" evidence="1">
    <location>
        <begin position="48"/>
        <end position="72"/>
    </location>
</feature>
<evidence type="ECO:0000313" key="2">
    <source>
        <dbReference type="EMBL" id="HJC72597.1"/>
    </source>
</evidence>
<reference evidence="2" key="1">
    <citation type="journal article" date="2021" name="PeerJ">
        <title>Extensive microbial diversity within the chicken gut microbiome revealed by metagenomics and culture.</title>
        <authorList>
            <person name="Gilroy R."/>
            <person name="Ravi A."/>
            <person name="Getino M."/>
            <person name="Pursley I."/>
            <person name="Horton D.L."/>
            <person name="Alikhan N.F."/>
            <person name="Baker D."/>
            <person name="Gharbi K."/>
            <person name="Hall N."/>
            <person name="Watson M."/>
            <person name="Adriaenssens E.M."/>
            <person name="Foster-Nyarko E."/>
            <person name="Jarju S."/>
            <person name="Secka A."/>
            <person name="Antonio M."/>
            <person name="Oren A."/>
            <person name="Chaudhuri R.R."/>
            <person name="La Ragione R."/>
            <person name="Hildebrand F."/>
            <person name="Pallen M.J."/>
        </authorList>
    </citation>
    <scope>NUCLEOTIDE SEQUENCE</scope>
    <source>
        <strain evidence="2">5933</strain>
    </source>
</reference>